<feature type="non-terminal residue" evidence="6">
    <location>
        <position position="1"/>
    </location>
</feature>
<evidence type="ECO:0000259" key="5">
    <source>
        <dbReference type="PROSITE" id="PS50160"/>
    </source>
</evidence>
<organism evidence="6 7">
    <name type="scientific">candidate division WWE3 bacterium</name>
    <dbReference type="NCBI Taxonomy" id="2053526"/>
    <lineage>
        <taxon>Bacteria</taxon>
        <taxon>Katanobacteria</taxon>
    </lineage>
</organism>
<accession>A0A955LHU5</accession>
<dbReference type="Gene3D" id="3.30.470.30">
    <property type="entry name" value="DNA ligase/mRNA capping enzyme"/>
    <property type="match status" value="1"/>
</dbReference>
<evidence type="ECO:0000256" key="3">
    <source>
        <dbReference type="ARBA" id="ARBA00022598"/>
    </source>
</evidence>
<dbReference type="Pfam" id="PF04679">
    <property type="entry name" value="DNA_ligase_A_C"/>
    <property type="match status" value="1"/>
</dbReference>
<evidence type="ECO:0000313" key="6">
    <source>
        <dbReference type="EMBL" id="MCA9390618.1"/>
    </source>
</evidence>
<dbReference type="GO" id="GO:0006281">
    <property type="term" value="P:DNA repair"/>
    <property type="evidence" value="ECO:0007669"/>
    <property type="project" value="InterPro"/>
</dbReference>
<dbReference type="GO" id="GO:0006273">
    <property type="term" value="P:lagging strand elongation"/>
    <property type="evidence" value="ECO:0007669"/>
    <property type="project" value="TreeGrafter"/>
</dbReference>
<sequence>GVEEKSQEIPLRAFIFDVLYLDGVDLISVGAQERFEKLSALPFDDNTLSLTRHTIVNELSEFRKLFDQYVSEGLEGIMCKKLDSEYQAGSRNYNWVKYKRATERELSDTIDAVIMGYYAGRGQRAKFGVGAFLIGLIDPDSGKIQTLAKVGTGLSDDDWISLKKEMDMYQVVEMPATYSVHPNLTPDVWIRPALVVEVGADEITKSPIHTAAQNIIQEKDFEGGLALRFPRFKKLRQDRTGIDTTTTEELANMFKMQNEK</sequence>
<evidence type="ECO:0000256" key="2">
    <source>
        <dbReference type="ARBA" id="ARBA00012727"/>
    </source>
</evidence>
<evidence type="ECO:0000256" key="4">
    <source>
        <dbReference type="ARBA" id="ARBA00034003"/>
    </source>
</evidence>
<keyword evidence="3 6" id="KW-0436">Ligase</keyword>
<dbReference type="AlphaFoldDB" id="A0A955LHU5"/>
<dbReference type="InterPro" id="IPR012340">
    <property type="entry name" value="NA-bd_OB-fold"/>
</dbReference>
<evidence type="ECO:0000256" key="1">
    <source>
        <dbReference type="ARBA" id="ARBA00007572"/>
    </source>
</evidence>
<proteinExistence type="inferred from homology"/>
<feature type="domain" description="ATP-dependent DNA ligase family profile" evidence="5">
    <location>
        <begin position="4"/>
        <end position="125"/>
    </location>
</feature>
<dbReference type="SUPFAM" id="SSF56091">
    <property type="entry name" value="DNA ligase/mRNA capping enzyme, catalytic domain"/>
    <property type="match status" value="1"/>
</dbReference>
<dbReference type="PANTHER" id="PTHR45674">
    <property type="entry name" value="DNA LIGASE 1/3 FAMILY MEMBER"/>
    <property type="match status" value="1"/>
</dbReference>
<dbReference type="PROSITE" id="PS50160">
    <property type="entry name" value="DNA_LIGASE_A3"/>
    <property type="match status" value="1"/>
</dbReference>
<dbReference type="SUPFAM" id="SSF50249">
    <property type="entry name" value="Nucleic acid-binding proteins"/>
    <property type="match status" value="1"/>
</dbReference>
<dbReference type="GO" id="GO:0003910">
    <property type="term" value="F:DNA ligase (ATP) activity"/>
    <property type="evidence" value="ECO:0007669"/>
    <property type="project" value="UniProtKB-EC"/>
</dbReference>
<comment type="similarity">
    <text evidence="1">Belongs to the ATP-dependent DNA ligase family.</text>
</comment>
<protein>
    <recommendedName>
        <fullName evidence="2">DNA ligase (ATP)</fullName>
        <ecNumber evidence="2">6.5.1.1</ecNumber>
    </recommendedName>
</protein>
<gene>
    <name evidence="6" type="ORF">KC571_04410</name>
</gene>
<dbReference type="EMBL" id="JAGQKX010000153">
    <property type="protein sequence ID" value="MCA9390618.1"/>
    <property type="molecule type" value="Genomic_DNA"/>
</dbReference>
<dbReference type="InterPro" id="IPR012310">
    <property type="entry name" value="DNA_ligase_ATP-dep_cent"/>
</dbReference>
<dbReference type="GO" id="GO:0006310">
    <property type="term" value="P:DNA recombination"/>
    <property type="evidence" value="ECO:0007669"/>
    <property type="project" value="InterPro"/>
</dbReference>
<dbReference type="PANTHER" id="PTHR45674:SF4">
    <property type="entry name" value="DNA LIGASE 1"/>
    <property type="match status" value="1"/>
</dbReference>
<evidence type="ECO:0000313" key="7">
    <source>
        <dbReference type="Proteomes" id="UP000701698"/>
    </source>
</evidence>
<dbReference type="InterPro" id="IPR012309">
    <property type="entry name" value="DNA_ligase_ATP-dep_C"/>
</dbReference>
<dbReference type="InterPro" id="IPR050191">
    <property type="entry name" value="ATP-dep_DNA_ligase"/>
</dbReference>
<dbReference type="Pfam" id="PF01068">
    <property type="entry name" value="DNA_ligase_A_M"/>
    <property type="match status" value="1"/>
</dbReference>
<comment type="catalytic activity">
    <reaction evidence="4">
        <text>ATP + (deoxyribonucleotide)n-3'-hydroxyl + 5'-phospho-(deoxyribonucleotide)m = (deoxyribonucleotide)n+m + AMP + diphosphate.</text>
        <dbReference type="EC" id="6.5.1.1"/>
    </reaction>
</comment>
<reference evidence="6" key="2">
    <citation type="journal article" date="2021" name="Microbiome">
        <title>Successional dynamics and alternative stable states in a saline activated sludge microbial community over 9 years.</title>
        <authorList>
            <person name="Wang Y."/>
            <person name="Ye J."/>
            <person name="Ju F."/>
            <person name="Liu L."/>
            <person name="Boyd J.A."/>
            <person name="Deng Y."/>
            <person name="Parks D.H."/>
            <person name="Jiang X."/>
            <person name="Yin X."/>
            <person name="Woodcroft B.J."/>
            <person name="Tyson G.W."/>
            <person name="Hugenholtz P."/>
            <person name="Polz M.F."/>
            <person name="Zhang T."/>
        </authorList>
    </citation>
    <scope>NUCLEOTIDE SEQUENCE</scope>
    <source>
        <strain evidence="6">HKST-UBA01</strain>
    </source>
</reference>
<dbReference type="Proteomes" id="UP000701698">
    <property type="component" value="Unassembled WGS sequence"/>
</dbReference>
<comment type="caution">
    <text evidence="6">The sequence shown here is derived from an EMBL/GenBank/DDBJ whole genome shotgun (WGS) entry which is preliminary data.</text>
</comment>
<dbReference type="Gene3D" id="2.40.50.140">
    <property type="entry name" value="Nucleic acid-binding proteins"/>
    <property type="match status" value="1"/>
</dbReference>
<name>A0A955LHU5_UNCKA</name>
<dbReference type="GO" id="GO:0005524">
    <property type="term" value="F:ATP binding"/>
    <property type="evidence" value="ECO:0007669"/>
    <property type="project" value="InterPro"/>
</dbReference>
<reference evidence="6" key="1">
    <citation type="submission" date="2020-04" db="EMBL/GenBank/DDBJ databases">
        <authorList>
            <person name="Zhang T."/>
        </authorList>
    </citation>
    <scope>NUCLEOTIDE SEQUENCE</scope>
    <source>
        <strain evidence="6">HKST-UBA01</strain>
    </source>
</reference>
<dbReference type="EC" id="6.5.1.1" evidence="2"/>